<gene>
    <name evidence="1" type="ORF">RXV94_09520</name>
</gene>
<dbReference type="EMBL" id="JAWHTF010000005">
    <property type="protein sequence ID" value="MDU8886397.1"/>
    <property type="molecule type" value="Genomic_DNA"/>
</dbReference>
<dbReference type="InterPro" id="IPR025535">
    <property type="entry name" value="DUF4421"/>
</dbReference>
<evidence type="ECO:0000313" key="1">
    <source>
        <dbReference type="EMBL" id="MDU8886397.1"/>
    </source>
</evidence>
<dbReference type="RefSeq" id="WP_316662421.1">
    <property type="nucleotide sequence ID" value="NZ_JAWHTF010000005.1"/>
</dbReference>
<protein>
    <submittedName>
        <fullName evidence="1">DUF4421 family protein</fullName>
    </submittedName>
</protein>
<dbReference type="Pfam" id="PF14391">
    <property type="entry name" value="DUF4421"/>
    <property type="match status" value="1"/>
</dbReference>
<reference evidence="1 2" key="1">
    <citation type="submission" date="2023-10" db="EMBL/GenBank/DDBJ databases">
        <title>Marimonas sp. nov. isolated from tidal mud flat.</title>
        <authorList>
            <person name="Jaincy N.J."/>
            <person name="Srinivasan S."/>
            <person name="Lee S.-S."/>
        </authorList>
    </citation>
    <scope>NUCLEOTIDE SEQUENCE [LARGE SCALE GENOMIC DNA]</scope>
    <source>
        <strain evidence="1 2">MJ-SS3</strain>
    </source>
</reference>
<organism evidence="1 2">
    <name type="scientific">Gilvirhabdus luticola</name>
    <dbReference type="NCBI Taxonomy" id="3079858"/>
    <lineage>
        <taxon>Bacteria</taxon>
        <taxon>Pseudomonadati</taxon>
        <taxon>Bacteroidota</taxon>
        <taxon>Flavobacteriia</taxon>
        <taxon>Flavobacteriales</taxon>
        <taxon>Flavobacteriaceae</taxon>
        <taxon>Gilvirhabdus</taxon>
    </lineage>
</organism>
<keyword evidence="2" id="KW-1185">Reference proteome</keyword>
<evidence type="ECO:0000313" key="2">
    <source>
        <dbReference type="Proteomes" id="UP001268651"/>
    </source>
</evidence>
<accession>A0ABU3U7L4</accession>
<sequence>MLLLFTSFAVKSQTENNSKRLSFFEIVDSLFIDHDLKNYSARVFSNYKVKQFRIINGDFKSSYVPNNRVGLGFGFASSKVLIDIAFNIKTGKKEPTNRFDAQGSIIYKNHHYVNGYIQVYNGFNIRNNFNEPNVFRDDIKSRTLGFNYLYALSEIEFSYSLLKAGLIEPDKKVYINGGFGVFMMFDYFSSNSSVLPENGLLYFNEQADIKRYNQRAVGILGGFLSAFVLPENFIATFNIMPGIALVNKTVTLQDGGYKPSNPILYKLDIDLALSYNVERYYINLTYGTGIYSTDLDFNNKYRFNLTMAKLAFGYKLKI</sequence>
<proteinExistence type="predicted"/>
<dbReference type="Proteomes" id="UP001268651">
    <property type="component" value="Unassembled WGS sequence"/>
</dbReference>
<comment type="caution">
    <text evidence="1">The sequence shown here is derived from an EMBL/GenBank/DDBJ whole genome shotgun (WGS) entry which is preliminary data.</text>
</comment>
<name>A0ABU3U7L4_9FLAO</name>